<name>A0A1J5T199_9ZZZZ</name>
<proteinExistence type="predicted"/>
<organism evidence="1">
    <name type="scientific">mine drainage metagenome</name>
    <dbReference type="NCBI Taxonomy" id="410659"/>
    <lineage>
        <taxon>unclassified sequences</taxon>
        <taxon>metagenomes</taxon>
        <taxon>ecological metagenomes</taxon>
    </lineage>
</organism>
<dbReference type="EMBL" id="MLJW01000046">
    <property type="protein sequence ID" value="OIR05974.1"/>
    <property type="molecule type" value="Genomic_DNA"/>
</dbReference>
<sequence length="158" mass="17523">MSFVPQPKEKTTQVFFPRLAHLPEVEQQASVRLGKLRTKRAAKAVETMKRLMTNFADHIGLMKEKKVAPVSFAYAFGTYMAGIKAFRETAGVTQHALSDGSASPELKSAGEVLKRFADEFKAESQRLLSDASEFLNEIGISPFGEDNAARSYARHQVE</sequence>
<dbReference type="AlphaFoldDB" id="A0A1J5T199"/>
<protein>
    <submittedName>
        <fullName evidence="1">Uncharacterized protein</fullName>
    </submittedName>
</protein>
<comment type="caution">
    <text evidence="1">The sequence shown here is derived from an EMBL/GenBank/DDBJ whole genome shotgun (WGS) entry which is preliminary data.</text>
</comment>
<evidence type="ECO:0000313" key="1">
    <source>
        <dbReference type="EMBL" id="OIR05974.1"/>
    </source>
</evidence>
<reference evidence="1" key="1">
    <citation type="submission" date="2016-10" db="EMBL/GenBank/DDBJ databases">
        <title>Sequence of Gallionella enrichment culture.</title>
        <authorList>
            <person name="Poehlein A."/>
            <person name="Muehling M."/>
            <person name="Daniel R."/>
        </authorList>
    </citation>
    <scope>NUCLEOTIDE SEQUENCE</scope>
</reference>
<accession>A0A1J5T199</accession>
<gene>
    <name evidence="1" type="ORF">GALL_117710</name>
</gene>